<organism evidence="8 9">
    <name type="scientific">Paraburkholderia nemoris</name>
    <dbReference type="NCBI Taxonomy" id="2793076"/>
    <lineage>
        <taxon>Bacteria</taxon>
        <taxon>Pseudomonadati</taxon>
        <taxon>Pseudomonadota</taxon>
        <taxon>Betaproteobacteria</taxon>
        <taxon>Burkholderiales</taxon>
        <taxon>Burkholderiaceae</taxon>
        <taxon>Paraburkholderia</taxon>
    </lineage>
</organism>
<evidence type="ECO:0000256" key="1">
    <source>
        <dbReference type="ARBA" id="ARBA00008857"/>
    </source>
</evidence>
<dbReference type="EMBL" id="CAJNBH010000002">
    <property type="protein sequence ID" value="CAE6706197.1"/>
    <property type="molecule type" value="Genomic_DNA"/>
</dbReference>
<dbReference type="SUPFAM" id="SSF56349">
    <property type="entry name" value="DNA breaking-rejoining enzymes"/>
    <property type="match status" value="1"/>
</dbReference>
<evidence type="ECO:0000256" key="3">
    <source>
        <dbReference type="ARBA" id="ARBA00023125"/>
    </source>
</evidence>
<gene>
    <name evidence="8" type="primary">intA_1</name>
    <name evidence="8" type="ORF">R69776_00877</name>
</gene>
<evidence type="ECO:0000313" key="8">
    <source>
        <dbReference type="EMBL" id="CAE6706197.1"/>
    </source>
</evidence>
<dbReference type="InterPro" id="IPR013762">
    <property type="entry name" value="Integrase-like_cat_sf"/>
</dbReference>
<dbReference type="Pfam" id="PF22022">
    <property type="entry name" value="Phage_int_M"/>
    <property type="match status" value="1"/>
</dbReference>
<dbReference type="InterPro" id="IPR044068">
    <property type="entry name" value="CB"/>
</dbReference>
<dbReference type="InterPro" id="IPR002104">
    <property type="entry name" value="Integrase_catalytic"/>
</dbReference>
<dbReference type="PANTHER" id="PTHR30629">
    <property type="entry name" value="PROPHAGE INTEGRASE"/>
    <property type="match status" value="1"/>
</dbReference>
<protein>
    <submittedName>
        <fullName evidence="8">Prophage integrase IntA</fullName>
    </submittedName>
</protein>
<keyword evidence="9" id="KW-1185">Reference proteome</keyword>
<dbReference type="InterPro" id="IPR038488">
    <property type="entry name" value="Integrase_DNA-bd_sf"/>
</dbReference>
<evidence type="ECO:0000256" key="2">
    <source>
        <dbReference type="ARBA" id="ARBA00022908"/>
    </source>
</evidence>
<dbReference type="PROSITE" id="PS51900">
    <property type="entry name" value="CB"/>
    <property type="match status" value="1"/>
</dbReference>
<evidence type="ECO:0000256" key="5">
    <source>
        <dbReference type="PROSITE-ProRule" id="PRU01248"/>
    </source>
</evidence>
<feature type="domain" description="Core-binding (CB)" evidence="7">
    <location>
        <begin position="102"/>
        <end position="183"/>
    </location>
</feature>
<dbReference type="Gene3D" id="1.10.443.10">
    <property type="entry name" value="Intergrase catalytic core"/>
    <property type="match status" value="1"/>
</dbReference>
<sequence>MLRALHKLNAKKVEHLKESGLYGDGGGLYLQITSVGVKSWLFRYMRKGKARGMGLGPLHTISLAEARGKAHECRRLLLEGIDPLDAKQQQPTSGRLAEVKALTFQECATRYINSHKAGWKNAKHVDQWINTLATYAHPVIGDLPVATIDLPLVMKVLQPIWTTRTETASRLRGRIESVLDWAAVSGFRSGDNPARWKGHLDKLLPKRSKVRKVEHHPALPYAEMAQFMQNLATQEGISRFALEFLILTAARTNEVIKATWDEVDFPAKTWIIPAERMKAGREHCVPLSEQAMRLVRHLRQVTPGDYIFPGMRVNTPLSNMAMLQLLKRMKRTDLTAHGFRSTFRDWAGECTNHPREVCEAALAHQLKDKAEAAYARGDLFAKRAMLMADWAEYCYQPAPKRSEQAA</sequence>
<dbReference type="Gene3D" id="3.30.160.390">
    <property type="entry name" value="Integrase, DNA-binding domain"/>
    <property type="match status" value="1"/>
</dbReference>
<keyword evidence="3 5" id="KW-0238">DNA-binding</keyword>
<dbReference type="InterPro" id="IPR025166">
    <property type="entry name" value="Integrase_DNA_bind_dom"/>
</dbReference>
<dbReference type="InterPro" id="IPR010998">
    <property type="entry name" value="Integrase_recombinase_N"/>
</dbReference>
<evidence type="ECO:0000259" key="7">
    <source>
        <dbReference type="PROSITE" id="PS51900"/>
    </source>
</evidence>
<dbReference type="RefSeq" id="WP_200657851.1">
    <property type="nucleotide sequence ID" value="NZ_CAJNBH010000002.1"/>
</dbReference>
<comment type="similarity">
    <text evidence="1">Belongs to the 'phage' integrase family.</text>
</comment>
<evidence type="ECO:0000256" key="4">
    <source>
        <dbReference type="ARBA" id="ARBA00023172"/>
    </source>
</evidence>
<comment type="caution">
    <text evidence="8">The sequence shown here is derived from an EMBL/GenBank/DDBJ whole genome shotgun (WGS) entry which is preliminary data.</text>
</comment>
<dbReference type="CDD" id="cd00801">
    <property type="entry name" value="INT_P4_C"/>
    <property type="match status" value="1"/>
</dbReference>
<dbReference type="PANTHER" id="PTHR30629:SF2">
    <property type="entry name" value="PROPHAGE INTEGRASE INTS-RELATED"/>
    <property type="match status" value="1"/>
</dbReference>
<dbReference type="Proteomes" id="UP000673821">
    <property type="component" value="Unassembled WGS sequence"/>
</dbReference>
<dbReference type="Pfam" id="PF13356">
    <property type="entry name" value="Arm-DNA-bind_3"/>
    <property type="match status" value="1"/>
</dbReference>
<dbReference type="Gene3D" id="1.10.150.130">
    <property type="match status" value="1"/>
</dbReference>
<accession>A0ABM8QN42</accession>
<dbReference type="Pfam" id="PF00589">
    <property type="entry name" value="Phage_integrase"/>
    <property type="match status" value="1"/>
</dbReference>
<evidence type="ECO:0000313" key="9">
    <source>
        <dbReference type="Proteomes" id="UP000673821"/>
    </source>
</evidence>
<reference evidence="8 9" key="1">
    <citation type="submission" date="2021-02" db="EMBL/GenBank/DDBJ databases">
        <authorList>
            <person name="Vanwijnsberghe S."/>
        </authorList>
    </citation>
    <scope>NUCLEOTIDE SEQUENCE [LARGE SCALE GENOMIC DNA]</scope>
    <source>
        <strain evidence="8 9">R-69776</strain>
    </source>
</reference>
<keyword evidence="2" id="KW-0229">DNA integration</keyword>
<dbReference type="InterPro" id="IPR050808">
    <property type="entry name" value="Phage_Integrase"/>
</dbReference>
<evidence type="ECO:0000259" key="6">
    <source>
        <dbReference type="PROSITE" id="PS51898"/>
    </source>
</evidence>
<dbReference type="PROSITE" id="PS51898">
    <property type="entry name" value="TYR_RECOMBINASE"/>
    <property type="match status" value="1"/>
</dbReference>
<name>A0ABM8QN42_9BURK</name>
<dbReference type="InterPro" id="IPR011010">
    <property type="entry name" value="DNA_brk_join_enz"/>
</dbReference>
<feature type="domain" description="Tyr recombinase" evidence="6">
    <location>
        <begin position="214"/>
        <end position="387"/>
    </location>
</feature>
<dbReference type="InterPro" id="IPR053876">
    <property type="entry name" value="Phage_int_M"/>
</dbReference>
<proteinExistence type="inferred from homology"/>
<keyword evidence="4" id="KW-0233">DNA recombination</keyword>